<dbReference type="GO" id="GO:0005576">
    <property type="term" value="C:extracellular region"/>
    <property type="evidence" value="ECO:0007669"/>
    <property type="project" value="TreeGrafter"/>
</dbReference>
<dbReference type="GO" id="GO:0005886">
    <property type="term" value="C:plasma membrane"/>
    <property type="evidence" value="ECO:0007669"/>
    <property type="project" value="UniProtKB-SubCell"/>
</dbReference>
<dbReference type="InterPro" id="IPR045321">
    <property type="entry name" value="Cts1-like"/>
</dbReference>
<dbReference type="FunFam" id="3.20.20.80:FF:000150">
    <property type="entry name" value="Class III chitinase ChiA1"/>
    <property type="match status" value="1"/>
</dbReference>
<keyword evidence="9 22" id="KW-0732">Signal</keyword>
<evidence type="ECO:0000256" key="10">
    <source>
        <dbReference type="ARBA" id="ARBA00022801"/>
    </source>
</evidence>
<keyword evidence="17" id="KW-0624">Polysaccharide degradation</keyword>
<dbReference type="PROSITE" id="PS01095">
    <property type="entry name" value="GH18_1"/>
    <property type="match status" value="1"/>
</dbReference>
<dbReference type="SUPFAM" id="SSF51445">
    <property type="entry name" value="(Trans)glycosidases"/>
    <property type="match status" value="1"/>
</dbReference>
<dbReference type="RefSeq" id="XP_024698456.1">
    <property type="nucleotide sequence ID" value="XM_024844926.1"/>
</dbReference>
<evidence type="ECO:0000256" key="3">
    <source>
        <dbReference type="ARBA" id="ARBA00004609"/>
    </source>
</evidence>
<evidence type="ECO:0000256" key="16">
    <source>
        <dbReference type="ARBA" id="ARBA00023295"/>
    </source>
</evidence>
<comment type="function">
    <text evidence="18">GPI-anchored chitinase involved in the degradation of chitin, a component of the cell walls of fungi and exoskeletal elements of some animals (including worms and arthropods). Required to reshape the cell wall at the sites where cell wall remodeling and/or cell wall maturation actively take place such as sites of conidia formation.</text>
</comment>
<dbReference type="InterPro" id="IPR050542">
    <property type="entry name" value="Glycosyl_Hydrlase18_Chitinase"/>
</dbReference>
<feature type="compositionally biased region" description="Low complexity" evidence="21">
    <location>
        <begin position="354"/>
        <end position="383"/>
    </location>
</feature>
<dbReference type="PROSITE" id="PS51910">
    <property type="entry name" value="GH18_2"/>
    <property type="match status" value="1"/>
</dbReference>
<feature type="region of interest" description="Disordered" evidence="21">
    <location>
        <begin position="343"/>
        <end position="443"/>
    </location>
</feature>
<comment type="similarity">
    <text evidence="19">Belongs to the glycosyl hydrolase 18 family. Chitinase class III subfamily.</text>
</comment>
<evidence type="ECO:0000256" key="19">
    <source>
        <dbReference type="ARBA" id="ARBA00025727"/>
    </source>
</evidence>
<dbReference type="PANTHER" id="PTHR45708">
    <property type="entry name" value="ENDOCHITINASE"/>
    <property type="match status" value="1"/>
</dbReference>
<evidence type="ECO:0000256" key="4">
    <source>
        <dbReference type="ARBA" id="ARBA00012729"/>
    </source>
</evidence>
<evidence type="ECO:0000313" key="24">
    <source>
        <dbReference type="EMBL" id="PLB43154.1"/>
    </source>
</evidence>
<dbReference type="InterPro" id="IPR001579">
    <property type="entry name" value="Glyco_hydro_18_chit_AS"/>
</dbReference>
<evidence type="ECO:0000256" key="9">
    <source>
        <dbReference type="ARBA" id="ARBA00022729"/>
    </source>
</evidence>
<dbReference type="GO" id="GO:0006032">
    <property type="term" value="P:chitin catabolic process"/>
    <property type="evidence" value="ECO:0007669"/>
    <property type="project" value="UniProtKB-KW"/>
</dbReference>
<keyword evidence="14" id="KW-0119">Carbohydrate metabolism</keyword>
<dbReference type="GO" id="GO:0008843">
    <property type="term" value="F:endochitinase activity"/>
    <property type="evidence" value="ECO:0007669"/>
    <property type="project" value="UniProtKB-EC"/>
</dbReference>
<evidence type="ECO:0000256" key="7">
    <source>
        <dbReference type="ARBA" id="ARBA00022622"/>
    </source>
</evidence>
<organism evidence="24 25">
    <name type="scientific">Aspergillus steynii IBT 23096</name>
    <dbReference type="NCBI Taxonomy" id="1392250"/>
    <lineage>
        <taxon>Eukaryota</taxon>
        <taxon>Fungi</taxon>
        <taxon>Dikarya</taxon>
        <taxon>Ascomycota</taxon>
        <taxon>Pezizomycotina</taxon>
        <taxon>Eurotiomycetes</taxon>
        <taxon>Eurotiomycetidae</taxon>
        <taxon>Eurotiales</taxon>
        <taxon>Aspergillaceae</taxon>
        <taxon>Aspergillus</taxon>
        <taxon>Aspergillus subgen. Circumdati</taxon>
    </lineage>
</organism>
<comment type="subcellular location">
    <subcellularLocation>
        <location evidence="3">Cell membrane</location>
        <topology evidence="3">Lipid-anchor</topology>
        <topology evidence="3">GPI-anchor</topology>
    </subcellularLocation>
    <subcellularLocation>
        <location evidence="2">Secreted</location>
        <location evidence="2">Cell wall</location>
    </subcellularLocation>
</comment>
<evidence type="ECO:0000256" key="2">
    <source>
        <dbReference type="ARBA" id="ARBA00004191"/>
    </source>
</evidence>
<dbReference type="VEuPathDB" id="FungiDB:P170DRAFT_369791"/>
<evidence type="ECO:0000256" key="15">
    <source>
        <dbReference type="ARBA" id="ARBA00023288"/>
    </source>
</evidence>
<dbReference type="GO" id="GO:0000272">
    <property type="term" value="P:polysaccharide catabolic process"/>
    <property type="evidence" value="ECO:0007669"/>
    <property type="project" value="UniProtKB-KW"/>
</dbReference>
<evidence type="ECO:0000256" key="12">
    <source>
        <dbReference type="ARBA" id="ARBA00023136"/>
    </source>
</evidence>
<sequence length="684" mass="70679">MFFQRAFAVGTAVSCLVASASAFDAQSKSNIAVYYGQGYDQPRLREICQDASVDIINLGFINVFPGQGAGGWPGSNFANQCDGTTYEIGGVKTQLLSGCHQLAEDIPLCQAAGKKVLLSLGGATPDNQRILSENEALLFTDFLWGAFGPIDDAWVAMDGPRPFGDVVVDGFDFDIEHNGGFGYATMVDRFREHFELIPDRTFYISGAPQCSIPDQQLGLAIAASVFDFVWVQFYNTAACSARNFFNIAGSGNGGFNYDGWVNVIQNGGNRAAKLYIGLPASESAANPGYYLTPEEVDTLVAQYMGRYPETFGGIMLWEATASERNQINGTDYAEHMKNILVQRDPAHPTPTPIPSSTIPVTSSTPTTSGTTSTPVTVSSRTGGQSNTIPSQGATASSNETGQPTGSPTGAATHHGSGTTTIAPGITAAPGTTGPTNPNGSSSGPVTVTTVIVTSYTSICPTGFTTITTTYTTTYCPGTVPATATVTNPTPGSPAHTTAPSPPEGWTTTVTVCTQCAATPTTVTLTLPVTAPESQATAPAALPPPGWTTTVTVCTQCGPSPTTMTVTVPISAATDAVPGSGHSVGTSPEGGAGTPSHPDNTHTHHLAPPTSTRSAVLGTGMAHPRPSSSTLFVRPSPSESRVPVAPSTTPEHPAPVFTGAAARQAELRHAGGALLALALPVLIMV</sequence>
<dbReference type="GO" id="GO:0098552">
    <property type="term" value="C:side of membrane"/>
    <property type="evidence" value="ECO:0007669"/>
    <property type="project" value="UniProtKB-KW"/>
</dbReference>
<dbReference type="GO" id="GO:0008061">
    <property type="term" value="F:chitin binding"/>
    <property type="evidence" value="ECO:0007669"/>
    <property type="project" value="UniProtKB-KW"/>
</dbReference>
<dbReference type="Gene3D" id="3.20.20.80">
    <property type="entry name" value="Glycosidases"/>
    <property type="match status" value="1"/>
</dbReference>
<feature type="compositionally biased region" description="Polar residues" evidence="21">
    <location>
        <begin position="384"/>
        <end position="407"/>
    </location>
</feature>
<gene>
    <name evidence="24" type="ORF">P170DRAFT_369791</name>
</gene>
<evidence type="ECO:0000256" key="22">
    <source>
        <dbReference type="SAM" id="SignalP"/>
    </source>
</evidence>
<dbReference type="EC" id="3.2.1.14" evidence="4"/>
<keyword evidence="25" id="KW-1185">Reference proteome</keyword>
<keyword evidence="8" id="KW-0147">Chitin-binding</keyword>
<dbReference type="AlphaFoldDB" id="A0A2I2FR88"/>
<dbReference type="OrthoDB" id="6020543at2759"/>
<evidence type="ECO:0000256" key="6">
    <source>
        <dbReference type="ARBA" id="ARBA00022512"/>
    </source>
</evidence>
<dbReference type="EMBL" id="MSFO01000011">
    <property type="protein sequence ID" value="PLB43154.1"/>
    <property type="molecule type" value="Genomic_DNA"/>
</dbReference>
<evidence type="ECO:0000256" key="17">
    <source>
        <dbReference type="ARBA" id="ARBA00023326"/>
    </source>
</evidence>
<feature type="compositionally biased region" description="Low complexity" evidence="21">
    <location>
        <begin position="408"/>
        <end position="443"/>
    </location>
</feature>
<evidence type="ECO:0000256" key="21">
    <source>
        <dbReference type="SAM" id="MobiDB-lite"/>
    </source>
</evidence>
<evidence type="ECO:0000256" key="1">
    <source>
        <dbReference type="ARBA" id="ARBA00000822"/>
    </source>
</evidence>
<keyword evidence="7" id="KW-0336">GPI-anchor</keyword>
<evidence type="ECO:0000256" key="8">
    <source>
        <dbReference type="ARBA" id="ARBA00022669"/>
    </source>
</evidence>
<evidence type="ECO:0000256" key="18">
    <source>
        <dbReference type="ARBA" id="ARBA00024658"/>
    </source>
</evidence>
<evidence type="ECO:0000256" key="11">
    <source>
        <dbReference type="ARBA" id="ARBA00023024"/>
    </source>
</evidence>
<evidence type="ECO:0000259" key="23">
    <source>
        <dbReference type="PROSITE" id="PS51910"/>
    </source>
</evidence>
<feature type="region of interest" description="Disordered" evidence="21">
    <location>
        <begin position="573"/>
        <end position="654"/>
    </location>
</feature>
<name>A0A2I2FR88_9EURO</name>
<dbReference type="Pfam" id="PF00704">
    <property type="entry name" value="Glyco_hydro_18"/>
    <property type="match status" value="1"/>
</dbReference>
<keyword evidence="16 20" id="KW-0326">Glycosidase</keyword>
<keyword evidence="5" id="KW-1003">Cell membrane</keyword>
<keyword evidence="13" id="KW-0325">Glycoprotein</keyword>
<comment type="caution">
    <text evidence="24">The sequence shown here is derived from an EMBL/GenBank/DDBJ whole genome shotgun (WGS) entry which is preliminary data.</text>
</comment>
<dbReference type="GeneID" id="36552626"/>
<dbReference type="InterPro" id="IPR001223">
    <property type="entry name" value="Glyco_hydro18_cat"/>
</dbReference>
<accession>A0A2I2FR88</accession>
<keyword evidence="10 20" id="KW-0378">Hydrolase</keyword>
<feature type="chain" id="PRO_5014185251" description="chitinase" evidence="22">
    <location>
        <begin position="23"/>
        <end position="684"/>
    </location>
</feature>
<keyword evidence="12" id="KW-0472">Membrane</keyword>
<dbReference type="CDD" id="cd02877">
    <property type="entry name" value="GH18_hevamine_XipI_class_III"/>
    <property type="match status" value="1"/>
</dbReference>
<dbReference type="InterPro" id="IPR017853">
    <property type="entry name" value="GH"/>
</dbReference>
<evidence type="ECO:0000256" key="13">
    <source>
        <dbReference type="ARBA" id="ARBA00023180"/>
    </source>
</evidence>
<keyword evidence="6" id="KW-0134">Cell wall</keyword>
<protein>
    <recommendedName>
        <fullName evidence="4">chitinase</fullName>
        <ecNumber evidence="4">3.2.1.14</ecNumber>
    </recommendedName>
</protein>
<evidence type="ECO:0000256" key="20">
    <source>
        <dbReference type="RuleBase" id="RU000489"/>
    </source>
</evidence>
<proteinExistence type="inferred from homology"/>
<keyword evidence="15" id="KW-0449">Lipoprotein</keyword>
<evidence type="ECO:0000313" key="25">
    <source>
        <dbReference type="Proteomes" id="UP000234275"/>
    </source>
</evidence>
<feature type="signal peptide" evidence="22">
    <location>
        <begin position="1"/>
        <end position="22"/>
    </location>
</feature>
<comment type="catalytic activity">
    <reaction evidence="1">
        <text>Random endo-hydrolysis of N-acetyl-beta-D-glucosaminide (1-&gt;4)-beta-linkages in chitin and chitodextrins.</text>
        <dbReference type="EC" id="3.2.1.14"/>
    </reaction>
</comment>
<keyword evidence="11" id="KW-0146">Chitin degradation</keyword>
<keyword evidence="6" id="KW-0964">Secreted</keyword>
<evidence type="ECO:0000256" key="5">
    <source>
        <dbReference type="ARBA" id="ARBA00022475"/>
    </source>
</evidence>
<reference evidence="24 25" key="1">
    <citation type="submission" date="2016-12" db="EMBL/GenBank/DDBJ databases">
        <title>The genomes of Aspergillus section Nigri reveals drivers in fungal speciation.</title>
        <authorList>
            <consortium name="DOE Joint Genome Institute"/>
            <person name="Vesth T.C."/>
            <person name="Nybo J."/>
            <person name="Theobald S."/>
            <person name="Brandl J."/>
            <person name="Frisvad J.C."/>
            <person name="Nielsen K.F."/>
            <person name="Lyhne E.K."/>
            <person name="Kogle M.E."/>
            <person name="Kuo A."/>
            <person name="Riley R."/>
            <person name="Clum A."/>
            <person name="Nolan M."/>
            <person name="Lipzen A."/>
            <person name="Salamov A."/>
            <person name="Henrissat B."/>
            <person name="Wiebenga A."/>
            <person name="De Vries R.P."/>
            <person name="Grigoriev I.V."/>
            <person name="Mortensen U.H."/>
            <person name="Andersen M.R."/>
            <person name="Baker S.E."/>
        </authorList>
    </citation>
    <scope>NUCLEOTIDE SEQUENCE [LARGE SCALE GENOMIC DNA]</scope>
    <source>
        <strain evidence="24 25">IBT 23096</strain>
    </source>
</reference>
<dbReference type="PANTHER" id="PTHR45708:SF47">
    <property type="entry name" value="ENDOCHITINASE A"/>
    <property type="match status" value="1"/>
</dbReference>
<feature type="domain" description="GH18" evidence="23">
    <location>
        <begin position="29"/>
        <end position="343"/>
    </location>
</feature>
<dbReference type="STRING" id="1392250.A0A2I2FR88"/>
<evidence type="ECO:0000256" key="14">
    <source>
        <dbReference type="ARBA" id="ARBA00023277"/>
    </source>
</evidence>
<dbReference type="Proteomes" id="UP000234275">
    <property type="component" value="Unassembled WGS sequence"/>
</dbReference>